<sequence length="203" mass="21565">MSEPSTAQAGSSAAIALRQAALQRLKLPRDSASGDSTAALVVLYQLASSPATAADALALLHELQVHQLELSLQAEQLIESRAELENRLQQLSQQHDAQPAACFSVDAQLRLGDLNLRGTALLGLAREQVLGQSLSAWLEPASIPPLRAAMARIDAGQAQASCRLKLCALNAGSGHWQAGLARDVQPGRYLLNLLRGDELSVEH</sequence>
<keyword evidence="4" id="KW-1185">Reference proteome</keyword>
<keyword evidence="1" id="KW-0175">Coiled coil</keyword>
<dbReference type="SMART" id="SM00091">
    <property type="entry name" value="PAS"/>
    <property type="match status" value="1"/>
</dbReference>
<dbReference type="SUPFAM" id="SSF55785">
    <property type="entry name" value="PYP-like sensor domain (PAS domain)"/>
    <property type="match status" value="1"/>
</dbReference>
<protein>
    <submittedName>
        <fullName evidence="3">PAS domain-containing protein</fullName>
    </submittedName>
</protein>
<accession>A0ABU3PCC4</accession>
<comment type="caution">
    <text evidence="3">The sequence shown here is derived from an EMBL/GenBank/DDBJ whole genome shotgun (WGS) entry which is preliminary data.</text>
</comment>
<feature type="coiled-coil region" evidence="1">
    <location>
        <begin position="67"/>
        <end position="94"/>
    </location>
</feature>
<dbReference type="CDD" id="cd00130">
    <property type="entry name" value="PAS"/>
    <property type="match status" value="1"/>
</dbReference>
<evidence type="ECO:0000313" key="4">
    <source>
        <dbReference type="Proteomes" id="UP001246372"/>
    </source>
</evidence>
<dbReference type="InterPro" id="IPR013656">
    <property type="entry name" value="PAS_4"/>
</dbReference>
<dbReference type="InterPro" id="IPR000014">
    <property type="entry name" value="PAS"/>
</dbReference>
<feature type="domain" description="PAS" evidence="2">
    <location>
        <begin position="87"/>
        <end position="157"/>
    </location>
</feature>
<evidence type="ECO:0000313" key="3">
    <source>
        <dbReference type="EMBL" id="MDT8999945.1"/>
    </source>
</evidence>
<dbReference type="Gene3D" id="3.30.450.20">
    <property type="entry name" value="PAS domain"/>
    <property type="match status" value="1"/>
</dbReference>
<dbReference type="Pfam" id="PF08448">
    <property type="entry name" value="PAS_4"/>
    <property type="match status" value="1"/>
</dbReference>
<dbReference type="RefSeq" id="WP_315650495.1">
    <property type="nucleotide sequence ID" value="NZ_JAVXZY010000004.1"/>
</dbReference>
<evidence type="ECO:0000259" key="2">
    <source>
        <dbReference type="PROSITE" id="PS50112"/>
    </source>
</evidence>
<reference evidence="3" key="1">
    <citation type="submission" date="2023-09" db="EMBL/GenBank/DDBJ databases">
        <title>Paucibacter sp. APW11 Genome sequencing and assembly.</title>
        <authorList>
            <person name="Kim I."/>
        </authorList>
    </citation>
    <scope>NUCLEOTIDE SEQUENCE</scope>
    <source>
        <strain evidence="3">APW11</strain>
    </source>
</reference>
<dbReference type="Proteomes" id="UP001246372">
    <property type="component" value="Unassembled WGS sequence"/>
</dbReference>
<gene>
    <name evidence="3" type="ORF">RQP53_11785</name>
</gene>
<dbReference type="InterPro" id="IPR035965">
    <property type="entry name" value="PAS-like_dom_sf"/>
</dbReference>
<evidence type="ECO:0000256" key="1">
    <source>
        <dbReference type="SAM" id="Coils"/>
    </source>
</evidence>
<proteinExistence type="predicted"/>
<organism evidence="3 4">
    <name type="scientific">Roseateles aquae</name>
    <dbReference type="NCBI Taxonomy" id="3077235"/>
    <lineage>
        <taxon>Bacteria</taxon>
        <taxon>Pseudomonadati</taxon>
        <taxon>Pseudomonadota</taxon>
        <taxon>Betaproteobacteria</taxon>
        <taxon>Burkholderiales</taxon>
        <taxon>Sphaerotilaceae</taxon>
        <taxon>Roseateles</taxon>
    </lineage>
</organism>
<name>A0ABU3PCC4_9BURK</name>
<dbReference type="PROSITE" id="PS50112">
    <property type="entry name" value="PAS"/>
    <property type="match status" value="1"/>
</dbReference>
<dbReference type="EMBL" id="JAVXZY010000004">
    <property type="protein sequence ID" value="MDT8999945.1"/>
    <property type="molecule type" value="Genomic_DNA"/>
</dbReference>